<dbReference type="EMBL" id="JAQQBS010000002">
    <property type="protein sequence ID" value="KAK0174021.1"/>
    <property type="molecule type" value="Genomic_DNA"/>
</dbReference>
<evidence type="ECO:0000256" key="1">
    <source>
        <dbReference type="ARBA" id="ARBA00004613"/>
    </source>
</evidence>
<evidence type="ECO:0000256" key="2">
    <source>
        <dbReference type="ARBA" id="ARBA00005669"/>
    </source>
</evidence>
<evidence type="ECO:0000313" key="8">
    <source>
        <dbReference type="Proteomes" id="UP001168990"/>
    </source>
</evidence>
<dbReference type="Gene3D" id="2.40.50.120">
    <property type="match status" value="1"/>
</dbReference>
<accession>A0AA39FR09</accession>
<dbReference type="GO" id="GO:0005615">
    <property type="term" value="C:extracellular space"/>
    <property type="evidence" value="ECO:0007669"/>
    <property type="project" value="TreeGrafter"/>
</dbReference>
<evidence type="ECO:0000256" key="5">
    <source>
        <dbReference type="ARBA" id="ARBA00023157"/>
    </source>
</evidence>
<reference evidence="7" key="1">
    <citation type="journal article" date="2023" name="bioRxiv">
        <title>Scaffold-level genome assemblies of two parasitoid biocontrol wasps reveal the parthenogenesis mechanism and an associated novel virus.</title>
        <authorList>
            <person name="Inwood S."/>
            <person name="Skelly J."/>
            <person name="Guhlin J."/>
            <person name="Harrop T."/>
            <person name="Goldson S."/>
            <person name="Dearden P."/>
        </authorList>
    </citation>
    <scope>NUCLEOTIDE SEQUENCE</scope>
    <source>
        <strain evidence="7">Irish</strain>
        <tissue evidence="7">Whole body</tissue>
    </source>
</reference>
<name>A0AA39FR09_9HYME</name>
<reference evidence="7" key="2">
    <citation type="submission" date="2023-03" db="EMBL/GenBank/DDBJ databases">
        <authorList>
            <person name="Inwood S.N."/>
            <person name="Skelly J.G."/>
            <person name="Guhlin J."/>
            <person name="Harrop T.W.R."/>
            <person name="Goldson S.G."/>
            <person name="Dearden P.K."/>
        </authorList>
    </citation>
    <scope>NUCLEOTIDE SEQUENCE</scope>
    <source>
        <strain evidence="7">Irish</strain>
        <tissue evidence="7">Whole body</tissue>
    </source>
</reference>
<gene>
    <name evidence="7" type="ORF">PV328_007141</name>
</gene>
<evidence type="ECO:0000256" key="4">
    <source>
        <dbReference type="ARBA" id="ARBA00022729"/>
    </source>
</evidence>
<feature type="signal peptide" evidence="6">
    <location>
        <begin position="1"/>
        <end position="27"/>
    </location>
</feature>
<dbReference type="InterPro" id="IPR008993">
    <property type="entry name" value="TIMP-like_OB-fold"/>
</dbReference>
<evidence type="ECO:0000256" key="3">
    <source>
        <dbReference type="ARBA" id="ARBA00022525"/>
    </source>
</evidence>
<comment type="caution">
    <text evidence="7">The sequence shown here is derived from an EMBL/GenBank/DDBJ whole genome shotgun (WGS) entry which is preliminary data.</text>
</comment>
<comment type="subcellular location">
    <subcellularLocation>
        <location evidence="1">Secreted</location>
    </subcellularLocation>
</comment>
<feature type="chain" id="PRO_5041463315" description="Meteorin-like protein" evidence="6">
    <location>
        <begin position="28"/>
        <end position="297"/>
    </location>
</feature>
<organism evidence="7 8">
    <name type="scientific">Microctonus aethiopoides</name>
    <dbReference type="NCBI Taxonomy" id="144406"/>
    <lineage>
        <taxon>Eukaryota</taxon>
        <taxon>Metazoa</taxon>
        <taxon>Ecdysozoa</taxon>
        <taxon>Arthropoda</taxon>
        <taxon>Hexapoda</taxon>
        <taxon>Insecta</taxon>
        <taxon>Pterygota</taxon>
        <taxon>Neoptera</taxon>
        <taxon>Endopterygota</taxon>
        <taxon>Hymenoptera</taxon>
        <taxon>Apocrita</taxon>
        <taxon>Ichneumonoidea</taxon>
        <taxon>Braconidae</taxon>
        <taxon>Euphorinae</taxon>
        <taxon>Microctonus</taxon>
    </lineage>
</organism>
<dbReference type="PANTHER" id="PTHR28593">
    <property type="entry name" value="METEORIN-LIKE PROTEIN"/>
    <property type="match status" value="1"/>
</dbReference>
<comment type="similarity">
    <text evidence="2">Belongs to the meteorin family.</text>
</comment>
<dbReference type="GO" id="GO:0005179">
    <property type="term" value="F:hormone activity"/>
    <property type="evidence" value="ECO:0007669"/>
    <property type="project" value="TreeGrafter"/>
</dbReference>
<proteinExistence type="inferred from homology"/>
<keyword evidence="5" id="KW-1015">Disulfide bond</keyword>
<evidence type="ECO:0000313" key="7">
    <source>
        <dbReference type="EMBL" id="KAK0174021.1"/>
    </source>
</evidence>
<protein>
    <recommendedName>
        <fullName evidence="9">Meteorin-like protein</fullName>
    </recommendedName>
</protein>
<dbReference type="InterPro" id="IPR051998">
    <property type="entry name" value="Meteorin-like"/>
</dbReference>
<dbReference type="Proteomes" id="UP001168990">
    <property type="component" value="Unassembled WGS sequence"/>
</dbReference>
<keyword evidence="3" id="KW-0964">Secreted</keyword>
<keyword evidence="8" id="KW-1185">Reference proteome</keyword>
<evidence type="ECO:0000256" key="6">
    <source>
        <dbReference type="SAM" id="SignalP"/>
    </source>
</evidence>
<sequence length="297" mass="32816">MVMLIMHPVIVLLMVLSFLYIAAEIDAAPMHGHATVPAADQCDWTESGGSGRGVRPVYLRCTRGTVSWRYPRGALRVVLSGGGDGRSFRGCIKVSGPARVYLEGQGTLRLIYAPGDGKHEALHRCFPSKKQLAALYVEADKPTHGRGTVKLRYDLEFESVDENGKIVRRDEESECRPCTKEELAETYCKSDLVARGTVSAVARRPDLDAAELVLRVTKTLRRVEETEDNEVDSGDLRLQREVRVRVPTACDARHGQGEFVIMAKKRLGDLTLACAPRLEAWAEAVQELQSAPCLLRS</sequence>
<keyword evidence="4 6" id="KW-0732">Signal</keyword>
<evidence type="ECO:0008006" key="9">
    <source>
        <dbReference type="Google" id="ProtNLM"/>
    </source>
</evidence>
<dbReference type="AlphaFoldDB" id="A0AA39FR09"/>
<dbReference type="PANTHER" id="PTHR28593:SF3">
    <property type="entry name" value="METEORIN-LIKE PROTEIN"/>
    <property type="match status" value="1"/>
</dbReference>